<evidence type="ECO:0000313" key="2">
    <source>
        <dbReference type="EMBL" id="RDJ97724.1"/>
    </source>
</evidence>
<reference evidence="3" key="1">
    <citation type="submission" date="2018-05" db="EMBL/GenBank/DDBJ databases">
        <authorList>
            <person name="Feng T."/>
        </authorList>
    </citation>
    <scope>NUCLEOTIDE SEQUENCE [LARGE SCALE GENOMIC DNA]</scope>
    <source>
        <strain evidence="3">S27</strain>
    </source>
</reference>
<evidence type="ECO:0000313" key="3">
    <source>
        <dbReference type="Proteomes" id="UP000254875"/>
    </source>
</evidence>
<protein>
    <submittedName>
        <fullName evidence="2">Uncharacterized protein</fullName>
    </submittedName>
</protein>
<dbReference type="EMBL" id="QHKS01000047">
    <property type="protein sequence ID" value="RDJ97724.1"/>
    <property type="molecule type" value="Genomic_DNA"/>
</dbReference>
<proteinExistence type="predicted"/>
<gene>
    <name evidence="2" type="ORF">DLM46_36365</name>
</gene>
<evidence type="ECO:0000256" key="1">
    <source>
        <dbReference type="SAM" id="MobiDB-lite"/>
    </source>
</evidence>
<feature type="region of interest" description="Disordered" evidence="1">
    <location>
        <begin position="1"/>
        <end position="63"/>
    </location>
</feature>
<accession>A0A370MWL9</accession>
<dbReference type="OrthoDB" id="9114058at2"/>
<sequence>MPSNPTTRPSHRPGLPNHASHGVMPDTGAPAPKPAPRTPDNVPDAAEAEPVPHEHLPSRSDDN</sequence>
<feature type="compositionally biased region" description="Basic and acidic residues" evidence="1">
    <location>
        <begin position="50"/>
        <end position="63"/>
    </location>
</feature>
<name>A0A370MWL9_9BURK</name>
<organism evidence="2 3">
    <name type="scientific">Paraburkholderia lacunae</name>
    <dbReference type="NCBI Taxonomy" id="2211104"/>
    <lineage>
        <taxon>Bacteria</taxon>
        <taxon>Pseudomonadati</taxon>
        <taxon>Pseudomonadota</taxon>
        <taxon>Betaproteobacteria</taxon>
        <taxon>Burkholderiales</taxon>
        <taxon>Burkholderiaceae</taxon>
        <taxon>Paraburkholderia</taxon>
    </lineage>
</organism>
<dbReference type="Proteomes" id="UP000254875">
    <property type="component" value="Unassembled WGS sequence"/>
</dbReference>
<comment type="caution">
    <text evidence="2">The sequence shown here is derived from an EMBL/GenBank/DDBJ whole genome shotgun (WGS) entry which is preliminary data.</text>
</comment>
<keyword evidence="3" id="KW-1185">Reference proteome</keyword>
<dbReference type="AlphaFoldDB" id="A0A370MWL9"/>